<feature type="compositionally biased region" description="Low complexity" evidence="5">
    <location>
        <begin position="117"/>
        <end position="132"/>
    </location>
</feature>
<evidence type="ECO:0000313" key="7">
    <source>
        <dbReference type="EMBL" id="RXK37896.1"/>
    </source>
</evidence>
<organism evidence="7 8">
    <name type="scientific">Tremella mesenterica</name>
    <name type="common">Jelly fungus</name>
    <dbReference type="NCBI Taxonomy" id="5217"/>
    <lineage>
        <taxon>Eukaryota</taxon>
        <taxon>Fungi</taxon>
        <taxon>Dikarya</taxon>
        <taxon>Basidiomycota</taxon>
        <taxon>Agaricomycotina</taxon>
        <taxon>Tremellomycetes</taxon>
        <taxon>Tremellales</taxon>
        <taxon>Tremellaceae</taxon>
        <taxon>Tremella</taxon>
    </lineage>
</organism>
<feature type="region of interest" description="Disordered" evidence="5">
    <location>
        <begin position="98"/>
        <end position="211"/>
    </location>
</feature>
<dbReference type="Pfam" id="PF15249">
    <property type="entry name" value="GLTSCR1"/>
    <property type="match status" value="1"/>
</dbReference>
<feature type="compositionally biased region" description="Pro residues" evidence="5">
    <location>
        <begin position="160"/>
        <end position="175"/>
    </location>
</feature>
<comment type="caution">
    <text evidence="7">The sequence shown here is derived from an EMBL/GenBank/DDBJ whole genome shotgun (WGS) entry which is preliminary data.</text>
</comment>
<feature type="compositionally biased region" description="Low complexity" evidence="5">
    <location>
        <begin position="471"/>
        <end position="494"/>
    </location>
</feature>
<feature type="domain" description="Small ribosomal subunit protein mS41 SAM" evidence="6">
    <location>
        <begin position="37"/>
        <end position="96"/>
    </location>
</feature>
<keyword evidence="8" id="KW-1185">Reference proteome</keyword>
<dbReference type="STRING" id="5217.A0A4Q1BJQ9"/>
<feature type="compositionally biased region" description="Low complexity" evidence="5">
    <location>
        <begin position="632"/>
        <end position="642"/>
    </location>
</feature>
<evidence type="ECO:0000259" key="6">
    <source>
        <dbReference type="SMART" id="SM01238"/>
    </source>
</evidence>
<evidence type="ECO:0000256" key="5">
    <source>
        <dbReference type="SAM" id="MobiDB-lite"/>
    </source>
</evidence>
<feature type="compositionally biased region" description="Polar residues" evidence="5">
    <location>
        <begin position="514"/>
        <end position="523"/>
    </location>
</feature>
<dbReference type="InterPro" id="IPR015671">
    <property type="entry name" value="GSCR1_dom"/>
</dbReference>
<dbReference type="InterPro" id="IPR039603">
    <property type="entry name" value="Ribosomal_mS41"/>
</dbReference>
<comment type="subcellular location">
    <subcellularLocation>
        <location evidence="1">Mitochondrion</location>
    </subcellularLocation>
</comment>
<name>A0A4Q1BJQ9_TREME</name>
<protein>
    <recommendedName>
        <fullName evidence="4">Small ribosomal subunit protein mS41</fullName>
    </recommendedName>
</protein>
<evidence type="ECO:0000256" key="3">
    <source>
        <dbReference type="ARBA" id="ARBA00023128"/>
    </source>
</evidence>
<gene>
    <name evidence="7" type="ORF">M231_04895</name>
</gene>
<dbReference type="PANTHER" id="PTHR28235:SF1">
    <property type="entry name" value="SMALL RIBOSOMAL SUBUNIT PROTEIN MS41"/>
    <property type="match status" value="1"/>
</dbReference>
<dbReference type="Pfam" id="PF09597">
    <property type="entry name" value="SAM_Ribosomal_mS41"/>
    <property type="match status" value="1"/>
</dbReference>
<feature type="compositionally biased region" description="Low complexity" evidence="5">
    <location>
        <begin position="412"/>
        <end position="452"/>
    </location>
</feature>
<dbReference type="GO" id="GO:0005739">
    <property type="term" value="C:mitochondrion"/>
    <property type="evidence" value="ECO:0007669"/>
    <property type="project" value="UniProtKB-SubCell"/>
</dbReference>
<dbReference type="PANTHER" id="PTHR28235">
    <property type="entry name" value="PROTEIN FYV4, MITOCHONDRIAL"/>
    <property type="match status" value="1"/>
</dbReference>
<dbReference type="VEuPathDB" id="FungiDB:TREMEDRAFT_35843"/>
<reference evidence="7 8" key="1">
    <citation type="submission" date="2016-06" db="EMBL/GenBank/DDBJ databases">
        <title>Evolution of pathogenesis and genome organization in the Tremellales.</title>
        <authorList>
            <person name="Cuomo C."/>
            <person name="Litvintseva A."/>
            <person name="Heitman J."/>
            <person name="Chen Y."/>
            <person name="Sun S."/>
            <person name="Springer D."/>
            <person name="Dromer F."/>
            <person name="Young S."/>
            <person name="Zeng Q."/>
            <person name="Chapman S."/>
            <person name="Gujja S."/>
            <person name="Saif S."/>
            <person name="Birren B."/>
        </authorList>
    </citation>
    <scope>NUCLEOTIDE SEQUENCE [LARGE SCALE GENOMIC DNA]</scope>
    <source>
        <strain evidence="7 8">ATCC 28783</strain>
    </source>
</reference>
<dbReference type="AlphaFoldDB" id="A0A4Q1BJQ9"/>
<keyword evidence="3" id="KW-0496">Mitochondrion</keyword>
<dbReference type="EMBL" id="SDIL01000058">
    <property type="protein sequence ID" value="RXK37896.1"/>
    <property type="molecule type" value="Genomic_DNA"/>
</dbReference>
<proteinExistence type="inferred from homology"/>
<feature type="compositionally biased region" description="Low complexity" evidence="5">
    <location>
        <begin position="524"/>
        <end position="553"/>
    </location>
</feature>
<dbReference type="InParanoid" id="A0A4Q1BJQ9"/>
<evidence type="ECO:0000256" key="4">
    <source>
        <dbReference type="ARBA" id="ARBA00035129"/>
    </source>
</evidence>
<feature type="region of interest" description="Disordered" evidence="5">
    <location>
        <begin position="397"/>
        <end position="561"/>
    </location>
</feature>
<dbReference type="Proteomes" id="UP000289152">
    <property type="component" value="Unassembled WGS sequence"/>
</dbReference>
<evidence type="ECO:0000256" key="1">
    <source>
        <dbReference type="ARBA" id="ARBA00004173"/>
    </source>
</evidence>
<sequence>MLNAIASSSRLYLRGLATSSRNLQKAPLLPSRGVPTPAEFLTLIGRGVEKRLGSQVESWESLSEIWKKGGKALKNVGLGVRERRYLLWAMGKYSQGISPSTFIRPPRPAKKIRGHMTPTLPQLPLTPTSSTSNKNHEPTRLSQPHSYPSRPPQSARPSDQLPPPTPPTARSPLPPMSNHTTLSPSRDAVTPLSKIQSPKHTPPSITEPPFRAVMKHDDVVLENEAGPSDWNRLSLSRKRKWAMNGYNGEEIDALEARSTSLNLALLLDQQSTLFPGPPTKFISNEDVVQRLLPWHVWQIVDEELDIPENEAKDNIRRLKDTADVKVLVGRMTDINHRLHKLRQREAERPNDLPSIISLTTAATSSLRDEVALLNNNLRVAQHRQSALEAESRRRIEARRAAMSAKSTPGTPSHPSQPSRPSSSVRPGQSQSSQPPPSIQSTQPTQSSRPNTSAPDHTTALRTALENAVGKPSTPLTSASLLTRSSTPDTPTPSRGKLKSKPKGRTRAGLRETLLTHSITTPNGSPSSASTASSRPSSPSNKDGTSSTTTNGTSVQSPATQGPVTVTVSKQVIQQFHSLGILNIPPKSGVKSPANIISATEDGKHIVSVNLALCSQTQLASLAKMFNVPWKGSTATVSSGSATPNGTPRGKGK</sequence>
<evidence type="ECO:0000256" key="2">
    <source>
        <dbReference type="ARBA" id="ARBA00010492"/>
    </source>
</evidence>
<accession>A0A4Q1BJQ9</accession>
<dbReference type="InterPro" id="IPR019083">
    <property type="entry name" value="SAM_Ribosomal_mS41"/>
</dbReference>
<dbReference type="OrthoDB" id="18595at2759"/>
<dbReference type="VEuPathDB" id="FungiDB:TREMEDRAFT_66193"/>
<feature type="region of interest" description="Disordered" evidence="5">
    <location>
        <begin position="632"/>
        <end position="652"/>
    </location>
</feature>
<dbReference type="SMART" id="SM01238">
    <property type="entry name" value="IGR"/>
    <property type="match status" value="1"/>
</dbReference>
<comment type="similarity">
    <text evidence="2">Belongs to the mitochondrion-specific ribosomal protein mS41 family.</text>
</comment>
<evidence type="ECO:0000313" key="8">
    <source>
        <dbReference type="Proteomes" id="UP000289152"/>
    </source>
</evidence>
<feature type="compositionally biased region" description="Basic residues" evidence="5">
    <location>
        <begin position="495"/>
        <end position="507"/>
    </location>
</feature>